<evidence type="ECO:0000256" key="7">
    <source>
        <dbReference type="ARBA" id="ARBA00022741"/>
    </source>
</evidence>
<keyword evidence="8" id="KW-0067">ATP-binding</keyword>
<dbReference type="PANTHER" id="PTHR33540">
    <property type="entry name" value="TRNA THREONYLCARBAMOYLADENOSINE BIOSYNTHESIS PROTEIN TSAE"/>
    <property type="match status" value="1"/>
</dbReference>
<dbReference type="Gene3D" id="3.40.50.300">
    <property type="entry name" value="P-loop containing nucleotide triphosphate hydrolases"/>
    <property type="match status" value="1"/>
</dbReference>
<dbReference type="OrthoDB" id="9815896at2"/>
<keyword evidence="4" id="KW-0963">Cytoplasm</keyword>
<keyword evidence="5" id="KW-0819">tRNA processing</keyword>
<dbReference type="SUPFAM" id="SSF52540">
    <property type="entry name" value="P-loop containing nucleoside triphosphate hydrolases"/>
    <property type="match status" value="1"/>
</dbReference>
<evidence type="ECO:0000256" key="2">
    <source>
        <dbReference type="ARBA" id="ARBA00007599"/>
    </source>
</evidence>
<evidence type="ECO:0000256" key="10">
    <source>
        <dbReference type="ARBA" id="ARBA00032441"/>
    </source>
</evidence>
<comment type="similarity">
    <text evidence="2">Belongs to the TsaE family.</text>
</comment>
<dbReference type="Pfam" id="PF02367">
    <property type="entry name" value="TsaE"/>
    <property type="match status" value="1"/>
</dbReference>
<dbReference type="GO" id="GO:0005737">
    <property type="term" value="C:cytoplasm"/>
    <property type="evidence" value="ECO:0007669"/>
    <property type="project" value="UniProtKB-SubCell"/>
</dbReference>
<dbReference type="GO" id="GO:0046872">
    <property type="term" value="F:metal ion binding"/>
    <property type="evidence" value="ECO:0007669"/>
    <property type="project" value="UniProtKB-KW"/>
</dbReference>
<evidence type="ECO:0000256" key="9">
    <source>
        <dbReference type="ARBA" id="ARBA00022842"/>
    </source>
</evidence>
<dbReference type="GO" id="GO:0005524">
    <property type="term" value="F:ATP binding"/>
    <property type="evidence" value="ECO:0007669"/>
    <property type="project" value="UniProtKB-KW"/>
</dbReference>
<gene>
    <name evidence="11" type="ORF">DJ013_00240</name>
</gene>
<protein>
    <recommendedName>
        <fullName evidence="3">tRNA threonylcarbamoyladenosine biosynthesis protein TsaE</fullName>
    </recommendedName>
    <alternativeName>
        <fullName evidence="10">t(6)A37 threonylcarbamoyladenosine biosynthesis protein TsaE</fullName>
    </alternativeName>
</protein>
<dbReference type="PANTHER" id="PTHR33540:SF2">
    <property type="entry name" value="TRNA THREONYLCARBAMOYLADENOSINE BIOSYNTHESIS PROTEIN TSAE"/>
    <property type="match status" value="1"/>
</dbReference>
<comment type="subcellular location">
    <subcellularLocation>
        <location evidence="1">Cytoplasm</location>
    </subcellularLocation>
</comment>
<dbReference type="GO" id="GO:0002949">
    <property type="term" value="P:tRNA threonylcarbamoyladenosine modification"/>
    <property type="evidence" value="ECO:0007669"/>
    <property type="project" value="InterPro"/>
</dbReference>
<dbReference type="InterPro" id="IPR027417">
    <property type="entry name" value="P-loop_NTPase"/>
</dbReference>
<evidence type="ECO:0000313" key="12">
    <source>
        <dbReference type="Proteomes" id="UP000249873"/>
    </source>
</evidence>
<dbReference type="KEGG" id="als:DJ013_00240"/>
<dbReference type="AlphaFoldDB" id="A0A2Z4GI63"/>
<evidence type="ECO:0000256" key="8">
    <source>
        <dbReference type="ARBA" id="ARBA00022840"/>
    </source>
</evidence>
<dbReference type="Proteomes" id="UP000249873">
    <property type="component" value="Chromosome"/>
</dbReference>
<accession>A0A2Z4GI63</accession>
<name>A0A2Z4GI63_9BACT</name>
<dbReference type="InterPro" id="IPR003442">
    <property type="entry name" value="T6A_TsaE"/>
</dbReference>
<keyword evidence="11" id="KW-0808">Transferase</keyword>
<dbReference type="NCBIfam" id="TIGR00150">
    <property type="entry name" value="T6A_YjeE"/>
    <property type="match status" value="1"/>
</dbReference>
<evidence type="ECO:0000313" key="11">
    <source>
        <dbReference type="EMBL" id="AWW00735.1"/>
    </source>
</evidence>
<proteinExistence type="inferred from homology"/>
<evidence type="ECO:0000256" key="1">
    <source>
        <dbReference type="ARBA" id="ARBA00004496"/>
    </source>
</evidence>
<organism evidence="11 12">
    <name type="scientific">Arcticibacterium luteifluviistationis</name>
    <dbReference type="NCBI Taxonomy" id="1784714"/>
    <lineage>
        <taxon>Bacteria</taxon>
        <taxon>Pseudomonadati</taxon>
        <taxon>Bacteroidota</taxon>
        <taxon>Cytophagia</taxon>
        <taxon>Cytophagales</taxon>
        <taxon>Leadbetterellaceae</taxon>
        <taxon>Arcticibacterium</taxon>
    </lineage>
</organism>
<keyword evidence="9" id="KW-0460">Magnesium</keyword>
<evidence type="ECO:0000256" key="5">
    <source>
        <dbReference type="ARBA" id="ARBA00022694"/>
    </source>
</evidence>
<reference evidence="11 12" key="1">
    <citation type="submission" date="2018-05" db="EMBL/GenBank/DDBJ databases">
        <title>Complete genome sequence of Arcticibacterium luteifluviistationis SM1504T, a cytophagaceae bacterium isolated from Arctic surface seawater.</title>
        <authorList>
            <person name="Li Y."/>
            <person name="Qin Q.-L."/>
        </authorList>
    </citation>
    <scope>NUCLEOTIDE SEQUENCE [LARGE SCALE GENOMIC DNA]</scope>
    <source>
        <strain evidence="11 12">SM1504</strain>
    </source>
</reference>
<sequence>MNKFLEQIRLDDLPNVAQQIIEFADEVNVWLFEGNLGAGKTTLIKELCSQLGFKEAVQSPTFSIVNAYPLDNGSDLYHFDCYRLNNQEEAFDFGIEEYLYSGNKCLIEWPEIIADLLPVPHLLISLEIQEDQSRTIGLEIIKE</sequence>
<dbReference type="EMBL" id="CP029480">
    <property type="protein sequence ID" value="AWW00735.1"/>
    <property type="molecule type" value="Genomic_DNA"/>
</dbReference>
<keyword evidence="6" id="KW-0479">Metal-binding</keyword>
<evidence type="ECO:0000256" key="4">
    <source>
        <dbReference type="ARBA" id="ARBA00022490"/>
    </source>
</evidence>
<evidence type="ECO:0000256" key="3">
    <source>
        <dbReference type="ARBA" id="ARBA00019010"/>
    </source>
</evidence>
<dbReference type="GO" id="GO:0016740">
    <property type="term" value="F:transferase activity"/>
    <property type="evidence" value="ECO:0007669"/>
    <property type="project" value="UniProtKB-KW"/>
</dbReference>
<keyword evidence="7" id="KW-0547">Nucleotide-binding</keyword>
<keyword evidence="12" id="KW-1185">Reference proteome</keyword>
<evidence type="ECO:0000256" key="6">
    <source>
        <dbReference type="ARBA" id="ARBA00022723"/>
    </source>
</evidence>